<sequence>MGGSAFLKHSPTINIPRMPPVVFEVVLQSTLNVLRKHYGHCASSIEAPGKTTFGDVDILVASPYEMSFNPFREASGVTSPTKGSLTPVAENLKAVLQATTYIIQPGNPTVNLAIPWPKDLDGDEEYHTQIDVHHLDTKAQWEWEMFHSAHGDLWNILGSTIRPFGLTANDIGLYLRIEDIEQLDRKKSMIFLTSVPSEVLKLLALDEDVYWKEFGSQEEMFQFATSCRMFWVKENSSEGAEGDVFGEIEGQEGGEKGKKKLKHNDRQRVRKRPIFQAWIEEFIPRLRKEGGHVEAKSTRDKIRAEAFEMFNVGEEYQRRLTEWKLARHRDELWRDIIKGGVPDNDEIDVMFRSAATRMLKAFIMEGEDFDGTISPASKTDKDGFHDIAAVKAFVEANWEKAGKIGMARKTIKSQASMAVKEEKRKKRKAAKKQEIAKNLRDAEEREKENTVEMKVKIIVKETAVAKDGQDETAMFSTPA</sequence>
<dbReference type="EMBL" id="MU251471">
    <property type="protein sequence ID" value="KAG9234191.1"/>
    <property type="molecule type" value="Genomic_DNA"/>
</dbReference>
<dbReference type="OrthoDB" id="4708870at2759"/>
<reference evidence="2" key="1">
    <citation type="journal article" date="2021" name="IMA Fungus">
        <title>Genomic characterization of three marine fungi, including Emericellopsis atlantica sp. nov. with signatures of a generalist lifestyle and marine biomass degradation.</title>
        <authorList>
            <person name="Hagestad O.C."/>
            <person name="Hou L."/>
            <person name="Andersen J.H."/>
            <person name="Hansen E.H."/>
            <person name="Altermark B."/>
            <person name="Li C."/>
            <person name="Kuhnert E."/>
            <person name="Cox R.J."/>
            <person name="Crous P.W."/>
            <person name="Spatafora J.W."/>
            <person name="Lail K."/>
            <person name="Amirebrahimi M."/>
            <person name="Lipzen A."/>
            <person name="Pangilinan J."/>
            <person name="Andreopoulos W."/>
            <person name="Hayes R.D."/>
            <person name="Ng V."/>
            <person name="Grigoriev I.V."/>
            <person name="Jackson S.A."/>
            <person name="Sutton T.D.S."/>
            <person name="Dobson A.D.W."/>
            <person name="Rama T."/>
        </authorList>
    </citation>
    <scope>NUCLEOTIDE SEQUENCE</scope>
    <source>
        <strain evidence="2">TRa018bII</strain>
    </source>
</reference>
<evidence type="ECO:0000256" key="1">
    <source>
        <dbReference type="SAM" id="MobiDB-lite"/>
    </source>
</evidence>
<accession>A0A9P7YIP2</accession>
<feature type="region of interest" description="Disordered" evidence="1">
    <location>
        <begin position="417"/>
        <end position="447"/>
    </location>
</feature>
<dbReference type="AlphaFoldDB" id="A0A9P7YIP2"/>
<evidence type="ECO:0000313" key="3">
    <source>
        <dbReference type="Proteomes" id="UP000824998"/>
    </source>
</evidence>
<name>A0A9P7YIP2_9HELO</name>
<dbReference type="Proteomes" id="UP000824998">
    <property type="component" value="Unassembled WGS sequence"/>
</dbReference>
<protein>
    <submittedName>
        <fullName evidence="2">Uncharacterized protein</fullName>
    </submittedName>
</protein>
<evidence type="ECO:0000313" key="2">
    <source>
        <dbReference type="EMBL" id="KAG9234191.1"/>
    </source>
</evidence>
<gene>
    <name evidence="2" type="ORF">BJ875DRAFT_462136</name>
</gene>
<organism evidence="2 3">
    <name type="scientific">Amylocarpus encephaloides</name>
    <dbReference type="NCBI Taxonomy" id="45428"/>
    <lineage>
        <taxon>Eukaryota</taxon>
        <taxon>Fungi</taxon>
        <taxon>Dikarya</taxon>
        <taxon>Ascomycota</taxon>
        <taxon>Pezizomycotina</taxon>
        <taxon>Leotiomycetes</taxon>
        <taxon>Helotiales</taxon>
        <taxon>Helotiales incertae sedis</taxon>
        <taxon>Amylocarpus</taxon>
    </lineage>
</organism>
<comment type="caution">
    <text evidence="2">The sequence shown here is derived from an EMBL/GenBank/DDBJ whole genome shotgun (WGS) entry which is preliminary data.</text>
</comment>
<proteinExistence type="predicted"/>
<keyword evidence="3" id="KW-1185">Reference proteome</keyword>
<feature type="compositionally biased region" description="Basic and acidic residues" evidence="1">
    <location>
        <begin position="431"/>
        <end position="447"/>
    </location>
</feature>